<dbReference type="Proteomes" id="UP000295418">
    <property type="component" value="Unassembled WGS sequence"/>
</dbReference>
<dbReference type="EMBL" id="SKFG01000001">
    <property type="protein sequence ID" value="TCZ80941.1"/>
    <property type="molecule type" value="Genomic_DNA"/>
</dbReference>
<evidence type="ECO:0008006" key="3">
    <source>
        <dbReference type="Google" id="ProtNLM"/>
    </source>
</evidence>
<name>A0A4R4EQP6_9BACL</name>
<dbReference type="AlphaFoldDB" id="A0A4R4EQP6"/>
<proteinExistence type="predicted"/>
<accession>A0A4R4EQP6</accession>
<reference evidence="1 2" key="1">
    <citation type="submission" date="2019-03" db="EMBL/GenBank/DDBJ databases">
        <authorList>
            <person name="Kim M.K.M."/>
        </authorList>
    </citation>
    <scope>NUCLEOTIDE SEQUENCE [LARGE SCALE GENOMIC DNA]</scope>
    <source>
        <strain evidence="1 2">18JY21-1</strain>
    </source>
</reference>
<sequence length="106" mass="11987">MTKGEQHQESIKHAEEHAESAIMAAQRAEAMLHDALITSDPQQLRAAQARVTQTQHDIVEARKHMVEFSTMEPFEQQLSSKSEDLHKASVDMVIAKDKSKLPKQVR</sequence>
<protein>
    <recommendedName>
        <fullName evidence="3">DUF2564 family protein</fullName>
    </recommendedName>
</protein>
<dbReference type="RefSeq" id="WP_132415740.1">
    <property type="nucleotide sequence ID" value="NZ_SKFG01000001.1"/>
</dbReference>
<keyword evidence="2" id="KW-1185">Reference proteome</keyword>
<evidence type="ECO:0000313" key="2">
    <source>
        <dbReference type="Proteomes" id="UP000295418"/>
    </source>
</evidence>
<evidence type="ECO:0000313" key="1">
    <source>
        <dbReference type="EMBL" id="TCZ80941.1"/>
    </source>
</evidence>
<comment type="caution">
    <text evidence="1">The sequence shown here is derived from an EMBL/GenBank/DDBJ whole genome shotgun (WGS) entry which is preliminary data.</text>
</comment>
<organism evidence="1 2">
    <name type="scientific">Paenibacillus albiflavus</name>
    <dbReference type="NCBI Taxonomy" id="2545760"/>
    <lineage>
        <taxon>Bacteria</taxon>
        <taxon>Bacillati</taxon>
        <taxon>Bacillota</taxon>
        <taxon>Bacilli</taxon>
        <taxon>Bacillales</taxon>
        <taxon>Paenibacillaceae</taxon>
        <taxon>Paenibacillus</taxon>
    </lineage>
</organism>
<dbReference type="OrthoDB" id="2624681at2"/>
<gene>
    <name evidence="1" type="ORF">E0485_01250</name>
</gene>